<dbReference type="KEGG" id="gfe:Gferi_04635"/>
<protein>
    <recommendedName>
        <fullName evidence="4">Type 1 encapsulin shell protein</fullName>
    </recommendedName>
</protein>
<sequence>MDYLLRDDSPFSSELWNSVDEMVVKIAKEQLIARRFINILGPLGAGIDSMNVDAFDVDMESKVDFNGEEEDTPIKVKNRRYVTIPMIYKDLSLAWRDVEKSRQMGLPLDLSPVAIAATAICNKEDDVVFNGNPAYGYEGLTTVTGRQVVKMADWAEGENPLSDVAAGMEALVRKGFYGPYVLVVSPDLYLKMHRIQPGTGVMEITRVKELVGGKIYQTPVLGNNKAVLISRGSQNMDIVIGQDLVTAYIGPEQLNHSLRILETLLLRVKRPEAIVTFE</sequence>
<dbReference type="OrthoDB" id="2922at2"/>
<dbReference type="Gene3D" id="3.30.2400.30">
    <property type="match status" value="1"/>
</dbReference>
<dbReference type="PANTHER" id="PTHR37165:SF1">
    <property type="entry name" value="TYPE 1 ENCAPSULIN SHELL PROTEIN"/>
    <property type="match status" value="1"/>
</dbReference>
<dbReference type="SUPFAM" id="SSF56563">
    <property type="entry name" value="Major capsid protein gp5"/>
    <property type="match status" value="1"/>
</dbReference>
<organism evidence="5 6">
    <name type="scientific">Geosporobacter ferrireducens</name>
    <dbReference type="NCBI Taxonomy" id="1424294"/>
    <lineage>
        <taxon>Bacteria</taxon>
        <taxon>Bacillati</taxon>
        <taxon>Bacillota</taxon>
        <taxon>Clostridia</taxon>
        <taxon>Peptostreptococcales</taxon>
        <taxon>Thermotaleaceae</taxon>
        <taxon>Geosporobacter</taxon>
    </lineage>
</organism>
<evidence type="ECO:0000256" key="4">
    <source>
        <dbReference type="ARBA" id="ARBA00050023"/>
    </source>
</evidence>
<gene>
    <name evidence="5" type="ORF">Gferi_04635</name>
</gene>
<dbReference type="InterPro" id="IPR051429">
    <property type="entry name" value="Encapsulin_nc"/>
</dbReference>
<keyword evidence="3" id="KW-1284">Encapsulin nanocompartment</keyword>
<name>A0A1D8GDB7_9FIRM</name>
<dbReference type="GO" id="GO:0140737">
    <property type="term" value="C:encapsulin nanocompartment"/>
    <property type="evidence" value="ECO:0007669"/>
    <property type="project" value="UniProtKB-SubCell"/>
</dbReference>
<comment type="subcellular location">
    <subcellularLocation>
        <location evidence="1">Encapsulin nanocompartment</location>
    </subcellularLocation>
</comment>
<dbReference type="PANTHER" id="PTHR37165">
    <property type="entry name" value="PEPTIDASE U56 FAMILY"/>
    <property type="match status" value="1"/>
</dbReference>
<comment type="similarity">
    <text evidence="2">Belongs to the encapsulin family. Family 1 subfamily.</text>
</comment>
<dbReference type="AlphaFoldDB" id="A0A1D8GDB7"/>
<dbReference type="Proteomes" id="UP000095743">
    <property type="component" value="Chromosome"/>
</dbReference>
<evidence type="ECO:0000313" key="5">
    <source>
        <dbReference type="EMBL" id="AOT68903.1"/>
    </source>
</evidence>
<evidence type="ECO:0000256" key="1">
    <source>
        <dbReference type="ARBA" id="ARBA00033738"/>
    </source>
</evidence>
<keyword evidence="6" id="KW-1185">Reference proteome</keyword>
<dbReference type="InterPro" id="IPR007544">
    <property type="entry name" value="ENCAP"/>
</dbReference>
<evidence type="ECO:0000256" key="2">
    <source>
        <dbReference type="ARBA" id="ARBA00033743"/>
    </source>
</evidence>
<dbReference type="Gene3D" id="3.30.2320.10">
    <property type="entry name" value="hypothetical protein PF0899 domain"/>
    <property type="match status" value="1"/>
</dbReference>
<evidence type="ECO:0000313" key="6">
    <source>
        <dbReference type="Proteomes" id="UP000095743"/>
    </source>
</evidence>
<dbReference type="PIRSF" id="PIRSF019254">
    <property type="entry name" value="CFP29"/>
    <property type="match status" value="1"/>
</dbReference>
<dbReference type="RefSeq" id="WP_069974469.1">
    <property type="nucleotide sequence ID" value="NZ_CP017269.1"/>
</dbReference>
<evidence type="ECO:0000256" key="3">
    <source>
        <dbReference type="ARBA" id="ARBA00033787"/>
    </source>
</evidence>
<dbReference type="Pfam" id="PF04454">
    <property type="entry name" value="Linocin_M18"/>
    <property type="match status" value="1"/>
</dbReference>
<proteinExistence type="inferred from homology"/>
<accession>A0A1D8GDB7</accession>
<dbReference type="NCBIfam" id="NF041155">
    <property type="entry name" value="encap_f1"/>
    <property type="match status" value="1"/>
</dbReference>
<dbReference type="EMBL" id="CP017269">
    <property type="protein sequence ID" value="AOT68903.1"/>
    <property type="molecule type" value="Genomic_DNA"/>
</dbReference>
<dbReference type="STRING" id="1424294.Gferi_04635"/>
<reference evidence="5 6" key="1">
    <citation type="submission" date="2016-09" db="EMBL/GenBank/DDBJ databases">
        <title>Genomic analysis reveals versatility of anaerobic energy metabolism of Geosporobacter ferrireducens IRF9 of phylum Firmicutes.</title>
        <authorList>
            <person name="Kim S.-J."/>
        </authorList>
    </citation>
    <scope>NUCLEOTIDE SEQUENCE [LARGE SCALE GENOMIC DNA]</scope>
    <source>
        <strain evidence="5 6">IRF9</strain>
    </source>
</reference>